<accession>A0ACB9BD75</accession>
<gene>
    <name evidence="1" type="ORF">L6452_20904</name>
</gene>
<comment type="caution">
    <text evidence="1">The sequence shown here is derived from an EMBL/GenBank/DDBJ whole genome shotgun (WGS) entry which is preliminary data.</text>
</comment>
<dbReference type="Proteomes" id="UP001055879">
    <property type="component" value="Linkage Group LG06"/>
</dbReference>
<evidence type="ECO:0000313" key="2">
    <source>
        <dbReference type="Proteomes" id="UP001055879"/>
    </source>
</evidence>
<dbReference type="EMBL" id="CM042052">
    <property type="protein sequence ID" value="KAI3719997.1"/>
    <property type="molecule type" value="Genomic_DNA"/>
</dbReference>
<keyword evidence="2" id="KW-1185">Reference proteome</keyword>
<sequence length="142" mass="15570">MCLCVCMCSVLMVVEELHLVDSITSPTVLSGAKSELKRRSYGQNSVRYPLDYCDSDCDSVTIAVIIARADDCASDCATGTIAWHYSLRCTGSIGTVFLCPGLGSWFTIWHGIGIGLHGSSWGFVSCKRFEELSIRFKREEVA</sequence>
<name>A0ACB9BD75_ARCLA</name>
<reference evidence="2" key="1">
    <citation type="journal article" date="2022" name="Mol. Ecol. Resour.">
        <title>The genomes of chicory, endive, great burdock and yacon provide insights into Asteraceae palaeo-polyploidization history and plant inulin production.</title>
        <authorList>
            <person name="Fan W."/>
            <person name="Wang S."/>
            <person name="Wang H."/>
            <person name="Wang A."/>
            <person name="Jiang F."/>
            <person name="Liu H."/>
            <person name="Zhao H."/>
            <person name="Xu D."/>
            <person name="Zhang Y."/>
        </authorList>
    </citation>
    <scope>NUCLEOTIDE SEQUENCE [LARGE SCALE GENOMIC DNA]</scope>
    <source>
        <strain evidence="2">cv. Niubang</strain>
    </source>
</reference>
<evidence type="ECO:0000313" key="1">
    <source>
        <dbReference type="EMBL" id="KAI3719997.1"/>
    </source>
</evidence>
<reference evidence="1 2" key="2">
    <citation type="journal article" date="2022" name="Mol. Ecol. Resour.">
        <title>The genomes of chicory, endive, great burdock and yacon provide insights into Asteraceae paleo-polyploidization history and plant inulin production.</title>
        <authorList>
            <person name="Fan W."/>
            <person name="Wang S."/>
            <person name="Wang H."/>
            <person name="Wang A."/>
            <person name="Jiang F."/>
            <person name="Liu H."/>
            <person name="Zhao H."/>
            <person name="Xu D."/>
            <person name="Zhang Y."/>
        </authorList>
    </citation>
    <scope>NUCLEOTIDE SEQUENCE [LARGE SCALE GENOMIC DNA]</scope>
    <source>
        <strain evidence="2">cv. Niubang</strain>
    </source>
</reference>
<organism evidence="1 2">
    <name type="scientific">Arctium lappa</name>
    <name type="common">Greater burdock</name>
    <name type="synonym">Lappa major</name>
    <dbReference type="NCBI Taxonomy" id="4217"/>
    <lineage>
        <taxon>Eukaryota</taxon>
        <taxon>Viridiplantae</taxon>
        <taxon>Streptophyta</taxon>
        <taxon>Embryophyta</taxon>
        <taxon>Tracheophyta</taxon>
        <taxon>Spermatophyta</taxon>
        <taxon>Magnoliopsida</taxon>
        <taxon>eudicotyledons</taxon>
        <taxon>Gunneridae</taxon>
        <taxon>Pentapetalae</taxon>
        <taxon>asterids</taxon>
        <taxon>campanulids</taxon>
        <taxon>Asterales</taxon>
        <taxon>Asteraceae</taxon>
        <taxon>Carduoideae</taxon>
        <taxon>Cardueae</taxon>
        <taxon>Arctiinae</taxon>
        <taxon>Arctium</taxon>
    </lineage>
</organism>
<protein>
    <submittedName>
        <fullName evidence="1">Uncharacterized protein</fullName>
    </submittedName>
</protein>
<proteinExistence type="predicted"/>